<accession>A0A8T2KB85</accession>
<evidence type="ECO:0000259" key="9">
    <source>
        <dbReference type="Pfam" id="PF07888"/>
    </source>
</evidence>
<dbReference type="Proteomes" id="UP000812440">
    <property type="component" value="Chromosome 2"/>
</dbReference>
<proteinExistence type="inferred from homology"/>
<evidence type="ECO:0000313" key="11">
    <source>
        <dbReference type="EMBL" id="KAG8452657.1"/>
    </source>
</evidence>
<comment type="caution">
    <text evidence="11">The sequence shown here is derived from an EMBL/GenBank/DDBJ whole genome shotgun (WGS) entry which is preliminary data.</text>
</comment>
<evidence type="ECO:0000256" key="8">
    <source>
        <dbReference type="SAM" id="MobiDB-lite"/>
    </source>
</evidence>
<keyword evidence="4 7" id="KW-0175">Coiled coil</keyword>
<dbReference type="Pfam" id="PF07888">
    <property type="entry name" value="CALCOCO1"/>
    <property type="match status" value="2"/>
</dbReference>
<reference evidence="11" key="1">
    <citation type="thesis" date="2020" institute="ProQuest LLC" country="789 East Eisenhower Parkway, Ann Arbor, MI, USA">
        <title>Comparative Genomics and Chromosome Evolution.</title>
        <authorList>
            <person name="Mudd A.B."/>
        </authorList>
    </citation>
    <scope>NUCLEOTIDE SEQUENCE</scope>
    <source>
        <strain evidence="11">Female2</strain>
        <tissue evidence="11">Blood</tissue>
    </source>
</reference>
<feature type="region of interest" description="Disordered" evidence="8">
    <location>
        <begin position="466"/>
        <end position="507"/>
    </location>
</feature>
<dbReference type="EMBL" id="JAACNH010000002">
    <property type="protein sequence ID" value="KAG8452657.1"/>
    <property type="molecule type" value="Genomic_DNA"/>
</dbReference>
<keyword evidence="12" id="KW-1185">Reference proteome</keyword>
<feature type="coiled-coil region" evidence="7">
    <location>
        <begin position="179"/>
        <end position="297"/>
    </location>
</feature>
<dbReference type="Pfam" id="PF17751">
    <property type="entry name" value="SKICH"/>
    <property type="match status" value="1"/>
</dbReference>
<evidence type="ECO:0000256" key="6">
    <source>
        <dbReference type="ARBA" id="ARBA00037963"/>
    </source>
</evidence>
<sequence length="545" mass="62864">MEKLSQFPLLTDVNFLKVAHIYVSNSKLECCYCIPIDMKISSSDWIGIFKVEAPFVRNFETFVWAVSPESKRAGLASQCSVQFQAYYLPQPGEQQYHFRYVDQQGNVRGSSEPFVFGEPQPLEELVTLEDEEACLDMLLVVPRATFLQNQLELAQRERSDLMRFRLDLVDKVSSKDLRIKQLETALEISEKSQTNLKQKYQDLTVQEQIARKNCKVLSIQESELREQNFQLEDDIQSLNKKILEKEQELEVMKASQSFSETKTGELEQRLADATVEIEHYQLQVESLKEKIRATQDMLCSSQQNVLLLREELATVSSVRDRTISDLHKSRVETSDLSIKFSDLSLKYKEEMAQWWQEKTALNHSMGAKRDQIVNLKAEKLNMESSLLEEKNQREALQCKLDKQVDASQVQLSECRRELNELKSALKVAQMEKNQLREERQEILYYARRLEERLDKVADEKWKEEILEEETKGCSGPSTSPMVLSDSEDESTRDNRMSQQVGSSLSEHELSSDLIVFSCDSQMVVINQPGPIACQLQPLPEDNPDT</sequence>
<dbReference type="OrthoDB" id="10015001at2759"/>
<feature type="coiled-coil region" evidence="7">
    <location>
        <begin position="372"/>
        <end position="452"/>
    </location>
</feature>
<dbReference type="InterPro" id="IPR012852">
    <property type="entry name" value="CALCOCO1-like"/>
</dbReference>
<dbReference type="Gene3D" id="2.60.40.2840">
    <property type="match status" value="1"/>
</dbReference>
<keyword evidence="5" id="KW-0539">Nucleus</keyword>
<evidence type="ECO:0000256" key="4">
    <source>
        <dbReference type="ARBA" id="ARBA00023054"/>
    </source>
</evidence>
<feature type="domain" description="Calcium binding and coiled-coil" evidence="9">
    <location>
        <begin position="266"/>
        <end position="535"/>
    </location>
</feature>
<evidence type="ECO:0008006" key="13">
    <source>
        <dbReference type="Google" id="ProtNLM"/>
    </source>
</evidence>
<dbReference type="GO" id="GO:0005634">
    <property type="term" value="C:nucleus"/>
    <property type="evidence" value="ECO:0007669"/>
    <property type="project" value="UniProtKB-SubCell"/>
</dbReference>
<gene>
    <name evidence="11" type="ORF">GDO86_004447</name>
</gene>
<dbReference type="InterPro" id="IPR041611">
    <property type="entry name" value="SKICH"/>
</dbReference>
<comment type="similarity">
    <text evidence="6">Belongs to the CALCOCO family.</text>
</comment>
<evidence type="ECO:0000256" key="3">
    <source>
        <dbReference type="ARBA" id="ARBA00022490"/>
    </source>
</evidence>
<protein>
    <recommendedName>
        <fullName evidence="13">Calcium-binding and coiled-coil domain-containing protein 1</fullName>
    </recommendedName>
</protein>
<keyword evidence="3" id="KW-0963">Cytoplasm</keyword>
<dbReference type="PANTHER" id="PTHR31915:SF5">
    <property type="entry name" value="CALCIUM-BINDING AND COILED-COIL DOMAIN-CONTAINING PROTEIN 1"/>
    <property type="match status" value="1"/>
</dbReference>
<dbReference type="GO" id="GO:0045944">
    <property type="term" value="P:positive regulation of transcription by RNA polymerase II"/>
    <property type="evidence" value="ECO:0007669"/>
    <property type="project" value="TreeGrafter"/>
</dbReference>
<feature type="non-terminal residue" evidence="11">
    <location>
        <position position="545"/>
    </location>
</feature>
<comment type="subcellular location">
    <subcellularLocation>
        <location evidence="2">Cytoplasm</location>
    </subcellularLocation>
    <subcellularLocation>
        <location evidence="1">Nucleus</location>
    </subcellularLocation>
</comment>
<organism evidence="11 12">
    <name type="scientific">Hymenochirus boettgeri</name>
    <name type="common">Congo dwarf clawed frog</name>
    <dbReference type="NCBI Taxonomy" id="247094"/>
    <lineage>
        <taxon>Eukaryota</taxon>
        <taxon>Metazoa</taxon>
        <taxon>Chordata</taxon>
        <taxon>Craniata</taxon>
        <taxon>Vertebrata</taxon>
        <taxon>Euteleostomi</taxon>
        <taxon>Amphibia</taxon>
        <taxon>Batrachia</taxon>
        <taxon>Anura</taxon>
        <taxon>Pipoidea</taxon>
        <taxon>Pipidae</taxon>
        <taxon>Pipinae</taxon>
        <taxon>Hymenochirus</taxon>
    </lineage>
</organism>
<feature type="domain" description="Calcium binding and coiled-coil" evidence="9">
    <location>
        <begin position="120"/>
        <end position="260"/>
    </location>
</feature>
<dbReference type="GO" id="GO:0003713">
    <property type="term" value="F:transcription coactivator activity"/>
    <property type="evidence" value="ECO:0007669"/>
    <property type="project" value="TreeGrafter"/>
</dbReference>
<feature type="domain" description="SKICH" evidence="10">
    <location>
        <begin position="13"/>
        <end position="116"/>
    </location>
</feature>
<dbReference type="GO" id="GO:0005737">
    <property type="term" value="C:cytoplasm"/>
    <property type="evidence" value="ECO:0007669"/>
    <property type="project" value="UniProtKB-SubCell"/>
</dbReference>
<evidence type="ECO:0000256" key="7">
    <source>
        <dbReference type="SAM" id="Coils"/>
    </source>
</evidence>
<evidence type="ECO:0000313" key="12">
    <source>
        <dbReference type="Proteomes" id="UP000812440"/>
    </source>
</evidence>
<dbReference type="PANTHER" id="PTHR31915">
    <property type="entry name" value="SKICH DOMAIN-CONTAINING PROTEIN"/>
    <property type="match status" value="1"/>
</dbReference>
<evidence type="ECO:0000256" key="1">
    <source>
        <dbReference type="ARBA" id="ARBA00004123"/>
    </source>
</evidence>
<evidence type="ECO:0000256" key="2">
    <source>
        <dbReference type="ARBA" id="ARBA00004496"/>
    </source>
</evidence>
<dbReference type="InterPro" id="IPR051002">
    <property type="entry name" value="UBA_autophagy_assoc_protein"/>
</dbReference>
<dbReference type="AlphaFoldDB" id="A0A8T2KB85"/>
<evidence type="ECO:0000259" key="10">
    <source>
        <dbReference type="Pfam" id="PF17751"/>
    </source>
</evidence>
<evidence type="ECO:0000256" key="5">
    <source>
        <dbReference type="ARBA" id="ARBA00023242"/>
    </source>
</evidence>
<name>A0A8T2KB85_9PIPI</name>